<accession>A0A3E2BQF9</accession>
<proteinExistence type="inferred from homology"/>
<evidence type="ECO:0000313" key="5">
    <source>
        <dbReference type="Proteomes" id="UP000257323"/>
    </source>
</evidence>
<dbReference type="GO" id="GO:1990904">
    <property type="term" value="C:ribonucleoprotein complex"/>
    <property type="evidence" value="ECO:0007669"/>
    <property type="project" value="UniProtKB-KW"/>
</dbReference>
<evidence type="ECO:0008006" key="6">
    <source>
        <dbReference type="Google" id="ProtNLM"/>
    </source>
</evidence>
<protein>
    <recommendedName>
        <fullName evidence="6">LSU ribosomal protein L35p</fullName>
    </recommendedName>
</protein>
<dbReference type="AlphaFoldDB" id="A0A3E2BQF9"/>
<name>A0A3E2BQF9_9BACT</name>
<comment type="similarity">
    <text evidence="1">Belongs to the bacterial ribosomal protein bL35 family.</text>
</comment>
<keyword evidence="2" id="KW-0689">Ribosomal protein</keyword>
<dbReference type="GO" id="GO:0005840">
    <property type="term" value="C:ribosome"/>
    <property type="evidence" value="ECO:0007669"/>
    <property type="project" value="UniProtKB-KW"/>
</dbReference>
<dbReference type="Proteomes" id="UP000257323">
    <property type="component" value="Unassembled WGS sequence"/>
</dbReference>
<sequence length="45" mass="5188">MLHKKANKSHILTKKAAKRIRQLGKPAELSPADRKTVKKMLPYDF</sequence>
<evidence type="ECO:0000256" key="1">
    <source>
        <dbReference type="ARBA" id="ARBA00006598"/>
    </source>
</evidence>
<dbReference type="InterPro" id="IPR037229">
    <property type="entry name" value="Ribosomal_bL35_sf"/>
</dbReference>
<organism evidence="4 5">
    <name type="scientific">Candidatus Saccharicenans subterraneus</name>
    <dbReference type="NCBI Taxonomy" id="2508984"/>
    <lineage>
        <taxon>Bacteria</taxon>
        <taxon>Candidatus Aminicenantota</taxon>
        <taxon>Candidatus Aminicenantia</taxon>
        <taxon>Candidatus Aminicenantales</taxon>
        <taxon>Candidatus Saccharicenantaceae</taxon>
        <taxon>Candidatus Saccharicenans</taxon>
    </lineage>
</organism>
<dbReference type="Pfam" id="PF01632">
    <property type="entry name" value="Ribosomal_L35p"/>
    <property type="match status" value="1"/>
</dbReference>
<gene>
    <name evidence="4" type="ORF">OP8BY_0886</name>
</gene>
<comment type="caution">
    <text evidence="4">The sequence shown here is derived from an EMBL/GenBank/DDBJ whole genome shotgun (WGS) entry which is preliminary data.</text>
</comment>
<keyword evidence="3" id="KW-0687">Ribonucleoprotein</keyword>
<dbReference type="InterPro" id="IPR021137">
    <property type="entry name" value="Ribosomal_bL35-like"/>
</dbReference>
<evidence type="ECO:0000313" key="4">
    <source>
        <dbReference type="EMBL" id="RFT16944.1"/>
    </source>
</evidence>
<dbReference type="SUPFAM" id="SSF143034">
    <property type="entry name" value="L35p-like"/>
    <property type="match status" value="1"/>
</dbReference>
<evidence type="ECO:0000256" key="3">
    <source>
        <dbReference type="ARBA" id="ARBA00023274"/>
    </source>
</evidence>
<dbReference type="EMBL" id="QUAH01000001">
    <property type="protein sequence ID" value="RFT16944.1"/>
    <property type="molecule type" value="Genomic_DNA"/>
</dbReference>
<dbReference type="Gene3D" id="4.10.410.60">
    <property type="match status" value="1"/>
</dbReference>
<dbReference type="GO" id="GO:0006412">
    <property type="term" value="P:translation"/>
    <property type="evidence" value="ECO:0007669"/>
    <property type="project" value="InterPro"/>
</dbReference>
<dbReference type="GO" id="GO:0003735">
    <property type="term" value="F:structural constituent of ribosome"/>
    <property type="evidence" value="ECO:0007669"/>
    <property type="project" value="InterPro"/>
</dbReference>
<reference evidence="4 5" key="1">
    <citation type="submission" date="2018-08" db="EMBL/GenBank/DDBJ databases">
        <title>Genome analysis of the thermophilic bacterium of the candidate phylum Aminicenantes from deep subsurface aquifer revealed its physiology and ecological role.</title>
        <authorList>
            <person name="Kadnikov V.V."/>
            <person name="Mardanov A.V."/>
            <person name="Beletsky A.V."/>
            <person name="Karnachuk O.V."/>
            <person name="Ravin N.V."/>
        </authorList>
    </citation>
    <scope>NUCLEOTIDE SEQUENCE [LARGE SCALE GENOMIC DNA]</scope>
    <source>
        <strain evidence="4">BY38</strain>
    </source>
</reference>
<evidence type="ECO:0000256" key="2">
    <source>
        <dbReference type="ARBA" id="ARBA00022980"/>
    </source>
</evidence>